<dbReference type="PANTHER" id="PTHR11560">
    <property type="entry name" value="39S RIBOSOMAL PROTEIN L10, MITOCHONDRIAL"/>
    <property type="match status" value="1"/>
</dbReference>
<dbReference type="NCBIfam" id="NF000955">
    <property type="entry name" value="PRK00099.1-1"/>
    <property type="match status" value="1"/>
</dbReference>
<dbReference type="Pfam" id="PF00466">
    <property type="entry name" value="Ribosomal_L10"/>
    <property type="match status" value="1"/>
</dbReference>
<comment type="function">
    <text evidence="5">Forms part of the ribosomal stalk, playing a central role in the interaction of the ribosome with GTP-bound translation factors.</text>
</comment>
<comment type="subunit">
    <text evidence="5">Part of the ribosomal stalk of the 50S ribosomal subunit. The N-terminus interacts with L11 and the large rRNA to form the base of the stalk. The C-terminus forms an elongated spine to which L12 dimers bind in a sequential fashion forming a multimeric L10(L12)X complex.</text>
</comment>
<accession>A0A367ZMM2</accession>
<evidence type="ECO:0000313" key="6">
    <source>
        <dbReference type="EMBL" id="RCK79009.1"/>
    </source>
</evidence>
<name>A0A367ZMM2_9BACT</name>
<evidence type="ECO:0000256" key="2">
    <source>
        <dbReference type="ARBA" id="ARBA00022980"/>
    </source>
</evidence>
<evidence type="ECO:0000256" key="3">
    <source>
        <dbReference type="ARBA" id="ARBA00023274"/>
    </source>
</evidence>
<comment type="caution">
    <text evidence="6">The sequence shown here is derived from an EMBL/GenBank/DDBJ whole genome shotgun (WGS) entry which is preliminary data.</text>
</comment>
<dbReference type="Gene3D" id="3.30.70.1730">
    <property type="match status" value="1"/>
</dbReference>
<evidence type="ECO:0000256" key="4">
    <source>
        <dbReference type="ARBA" id="ARBA00035202"/>
    </source>
</evidence>
<proteinExistence type="inferred from homology"/>
<gene>
    <name evidence="5" type="primary">rplJ</name>
    <name evidence="6" type="ORF">OZSIB_0560</name>
</gene>
<evidence type="ECO:0000256" key="5">
    <source>
        <dbReference type="HAMAP-Rule" id="MF_00362"/>
    </source>
</evidence>
<comment type="similarity">
    <text evidence="1 5">Belongs to the universal ribosomal protein uL10 family.</text>
</comment>
<dbReference type="InterPro" id="IPR001790">
    <property type="entry name" value="Ribosomal_uL10"/>
</dbReference>
<dbReference type="AlphaFoldDB" id="A0A367ZMM2"/>
<evidence type="ECO:0000313" key="7">
    <source>
        <dbReference type="Proteomes" id="UP000252355"/>
    </source>
</evidence>
<dbReference type="CDD" id="cd05797">
    <property type="entry name" value="Ribosomal_L10"/>
    <property type="match status" value="1"/>
</dbReference>
<dbReference type="GO" id="GO:0005840">
    <property type="term" value="C:ribosome"/>
    <property type="evidence" value="ECO:0007669"/>
    <property type="project" value="UniProtKB-KW"/>
</dbReference>
<dbReference type="HAMAP" id="MF_00362">
    <property type="entry name" value="Ribosomal_uL10"/>
    <property type="match status" value="1"/>
</dbReference>
<reference evidence="6 7" key="1">
    <citation type="submission" date="2018-05" db="EMBL/GenBank/DDBJ databases">
        <title>A metagenomic window into the 2 km-deep terrestrial subsurface aquifer revealed taxonomically and functionally diverse microbial community comprising novel uncultured bacterial lineages.</title>
        <authorList>
            <person name="Kadnikov V.V."/>
            <person name="Mardanov A.V."/>
            <person name="Beletsky A.V."/>
            <person name="Banks D."/>
            <person name="Pimenov N.V."/>
            <person name="Frank Y.A."/>
            <person name="Karnachuk O.V."/>
            <person name="Ravin N.V."/>
        </authorList>
    </citation>
    <scope>NUCLEOTIDE SEQUENCE [LARGE SCALE GENOMIC DNA]</scope>
    <source>
        <strain evidence="6">BY5</strain>
    </source>
</reference>
<dbReference type="GO" id="GO:0006412">
    <property type="term" value="P:translation"/>
    <property type="evidence" value="ECO:0007669"/>
    <property type="project" value="UniProtKB-UniRule"/>
</dbReference>
<keyword evidence="2 5" id="KW-0689">Ribosomal protein</keyword>
<evidence type="ECO:0000256" key="1">
    <source>
        <dbReference type="ARBA" id="ARBA00008889"/>
    </source>
</evidence>
<dbReference type="Gene3D" id="6.10.250.290">
    <property type="match status" value="1"/>
</dbReference>
<keyword evidence="5" id="KW-0694">RNA-binding</keyword>
<organism evidence="6 7">
    <name type="scientific">Candidatus Ozemobacter sibiricus</name>
    <dbReference type="NCBI Taxonomy" id="2268124"/>
    <lineage>
        <taxon>Bacteria</taxon>
        <taxon>Candidatus Ozemobacteria</taxon>
        <taxon>Candidatus Ozemobacterales</taxon>
        <taxon>Candidatus Ozemobacteraceae</taxon>
        <taxon>Candidatus Ozemobacter</taxon>
    </lineage>
</organism>
<dbReference type="Proteomes" id="UP000252355">
    <property type="component" value="Unassembled WGS sequence"/>
</dbReference>
<dbReference type="GO" id="GO:1990904">
    <property type="term" value="C:ribonucleoprotein complex"/>
    <property type="evidence" value="ECO:0007669"/>
    <property type="project" value="UniProtKB-KW"/>
</dbReference>
<keyword evidence="5" id="KW-0699">rRNA-binding</keyword>
<dbReference type="SUPFAM" id="SSF160369">
    <property type="entry name" value="Ribosomal protein L10-like"/>
    <property type="match status" value="1"/>
</dbReference>
<dbReference type="GO" id="GO:0070180">
    <property type="term" value="F:large ribosomal subunit rRNA binding"/>
    <property type="evidence" value="ECO:0007669"/>
    <property type="project" value="UniProtKB-UniRule"/>
</dbReference>
<keyword evidence="3 5" id="KW-0687">Ribonucleoprotein</keyword>
<dbReference type="InterPro" id="IPR022973">
    <property type="entry name" value="Ribosomal_uL10_bac"/>
</dbReference>
<protein>
    <recommendedName>
        <fullName evidence="4 5">Large ribosomal subunit protein uL10</fullName>
    </recommendedName>
</protein>
<dbReference type="EMBL" id="QOQW01000017">
    <property type="protein sequence ID" value="RCK79009.1"/>
    <property type="molecule type" value="Genomic_DNA"/>
</dbReference>
<sequence length="176" mass="19732">MRDLSKKENYVKEFKAKIEKAKVIVLSSVEGVTVEQITQLRKNLREVGDEIRVVKNTLLRRAFHDMKMEGLEPFMTGSTAVTFGYSDPVAPVKVMFDFAEKAQKFQFKAGLLGNSMLTVKQLEALSKLPGRKELLSMLLSTMVGPIRNLVSVCQGPIRKLVYAVQAIREKKEKAAA</sequence>
<dbReference type="InterPro" id="IPR043141">
    <property type="entry name" value="Ribosomal_uL10-like_sf"/>
</dbReference>
<dbReference type="InterPro" id="IPR047865">
    <property type="entry name" value="Ribosomal_uL10_bac_type"/>
</dbReference>